<keyword evidence="1" id="KW-1133">Transmembrane helix</keyword>
<evidence type="ECO:0000256" key="1">
    <source>
        <dbReference type="SAM" id="Phobius"/>
    </source>
</evidence>
<comment type="caution">
    <text evidence="2">The sequence shown here is derived from an EMBL/GenBank/DDBJ whole genome shotgun (WGS) entry which is preliminary data.</text>
</comment>
<organism evidence="2 3">
    <name type="scientific">Actinomycetospora endophytica</name>
    <dbReference type="NCBI Taxonomy" id="2291215"/>
    <lineage>
        <taxon>Bacteria</taxon>
        <taxon>Bacillati</taxon>
        <taxon>Actinomycetota</taxon>
        <taxon>Actinomycetes</taxon>
        <taxon>Pseudonocardiales</taxon>
        <taxon>Pseudonocardiaceae</taxon>
        <taxon>Actinomycetospora</taxon>
    </lineage>
</organism>
<name>A0ABS8PF04_9PSEU</name>
<dbReference type="InterPro" id="IPR021443">
    <property type="entry name" value="DUF3093"/>
</dbReference>
<keyword evidence="1" id="KW-0472">Membrane</keyword>
<dbReference type="RefSeq" id="WP_230738715.1">
    <property type="nucleotide sequence ID" value="NZ_JAJNDB010000006.1"/>
</dbReference>
<dbReference type="Proteomes" id="UP001199469">
    <property type="component" value="Unassembled WGS sequence"/>
</dbReference>
<proteinExistence type="predicted"/>
<keyword evidence="1" id="KW-0812">Transmembrane</keyword>
<reference evidence="2 3" key="1">
    <citation type="submission" date="2021-11" db="EMBL/GenBank/DDBJ databases">
        <title>Draft genome sequence of Actinomycetospora sp. SF1 isolated from the rhizosphere soil.</title>
        <authorList>
            <person name="Duangmal K."/>
            <person name="Chantavorakit T."/>
        </authorList>
    </citation>
    <scope>NUCLEOTIDE SEQUENCE [LARGE SCALE GENOMIC DNA]</scope>
    <source>
        <strain evidence="2 3">TBRC 5722</strain>
    </source>
</reference>
<gene>
    <name evidence="2" type="ORF">LQ327_26085</name>
</gene>
<dbReference type="EMBL" id="JAJNDB010000006">
    <property type="protein sequence ID" value="MCD2196845.1"/>
    <property type="molecule type" value="Genomic_DNA"/>
</dbReference>
<keyword evidence="3" id="KW-1185">Reference proteome</keyword>
<evidence type="ECO:0000313" key="3">
    <source>
        <dbReference type="Proteomes" id="UP001199469"/>
    </source>
</evidence>
<feature type="transmembrane region" description="Helical" evidence="1">
    <location>
        <begin position="52"/>
        <end position="70"/>
    </location>
</feature>
<sequence length="166" mass="18209">MTRSRPSTAPAATAPPPGLERLGLPWWAWPPGLFAGALVGVEANMGLPAVPFWIPYVIVMPLAVVVLWWLGRMRVGVGPGPDGEREFWAGPAHIPTRFIGRTDVVRGEDKRMALGPQLDPAAHVLLRPWVAPAVRLEITDPDDPTPYWVVSTRRPDRLLAAIRGEH</sequence>
<protein>
    <submittedName>
        <fullName evidence="2">DUF3093 domain-containing protein</fullName>
    </submittedName>
</protein>
<dbReference type="Pfam" id="PF11292">
    <property type="entry name" value="DUF3093"/>
    <property type="match status" value="1"/>
</dbReference>
<accession>A0ABS8PF04</accession>
<evidence type="ECO:0000313" key="2">
    <source>
        <dbReference type="EMBL" id="MCD2196845.1"/>
    </source>
</evidence>